<organism evidence="1">
    <name type="scientific">viral metagenome</name>
    <dbReference type="NCBI Taxonomy" id="1070528"/>
    <lineage>
        <taxon>unclassified sequences</taxon>
        <taxon>metagenomes</taxon>
        <taxon>organismal metagenomes</taxon>
    </lineage>
</organism>
<name>A0A6H2A099_9ZZZZ</name>
<protein>
    <submittedName>
        <fullName evidence="1">Putative DNA binding, helix-turn-helix domain containing protein</fullName>
    </submittedName>
</protein>
<evidence type="ECO:0000313" key="2">
    <source>
        <dbReference type="EMBL" id="QJA87641.1"/>
    </source>
</evidence>
<dbReference type="EMBL" id="MT142723">
    <property type="protein sequence ID" value="QJA87641.1"/>
    <property type="molecule type" value="Genomic_DNA"/>
</dbReference>
<reference evidence="1" key="1">
    <citation type="submission" date="2020-03" db="EMBL/GenBank/DDBJ databases">
        <title>The deep terrestrial virosphere.</title>
        <authorList>
            <person name="Holmfeldt K."/>
            <person name="Nilsson E."/>
            <person name="Simone D."/>
            <person name="Lopez-Fernandez M."/>
            <person name="Wu X."/>
            <person name="de Brujin I."/>
            <person name="Lundin D."/>
            <person name="Andersson A."/>
            <person name="Bertilsson S."/>
            <person name="Dopson M."/>
        </authorList>
    </citation>
    <scope>NUCLEOTIDE SEQUENCE</scope>
    <source>
        <strain evidence="2">MM415B02934</strain>
        <strain evidence="1">TM448A03295</strain>
    </source>
</reference>
<dbReference type="AlphaFoldDB" id="A0A6H2A099"/>
<proteinExistence type="predicted"/>
<sequence>MPGRAWRSNGHPPRFCSMACRKIGMVGQPCKRARYVITPEMHERIEKVYKRDTGNGQVAALAKALGLPRWKVTRYAISQGWIAKQKKEPYWTEEETDLLQKLARYSPRVIRHKMIYRGYIRTETAIVLKMKRMSMRQNLEGHSARDVARCLGVDDHFVTRAIKAGHLKATRRGLARTDRQGGDHWYIRDKAIKDYILSCLHEIDIRKVNKYWFVDMVSN</sequence>
<gene>
    <name evidence="2" type="ORF">MM415B02934_0004</name>
    <name evidence="1" type="ORF">TM448A03295_0005</name>
</gene>
<evidence type="ECO:0000313" key="1">
    <source>
        <dbReference type="EMBL" id="QJA53188.1"/>
    </source>
</evidence>
<accession>A0A6H2A099</accession>
<dbReference type="EMBL" id="MT144401">
    <property type="protein sequence ID" value="QJA53188.1"/>
    <property type="molecule type" value="Genomic_DNA"/>
</dbReference>